<evidence type="ECO:0000256" key="7">
    <source>
        <dbReference type="ARBA" id="ARBA00022847"/>
    </source>
</evidence>
<dbReference type="EMBL" id="OY731405">
    <property type="protein sequence ID" value="CAJ1972321.1"/>
    <property type="molecule type" value="Genomic_DNA"/>
</dbReference>
<dbReference type="GO" id="GO:0005886">
    <property type="term" value="C:plasma membrane"/>
    <property type="evidence" value="ECO:0007669"/>
    <property type="project" value="UniProtKB-SubCell"/>
</dbReference>
<keyword evidence="4" id="KW-0813">Transport</keyword>
<evidence type="ECO:0000313" key="16">
    <source>
        <dbReference type="Proteomes" id="UP001189624"/>
    </source>
</evidence>
<sequence>MNEVEDVAGAIKGGVDSLLDDDRKPRRHSDKFKLGREISRDSMDRKCTYNNSSDWCWSVVYSLGHGTIGMDNWHILNLAPCKWKGKSTSLMWGSKIQSPSHFWNILIALGNIALASSYSQIGVDIQDSLKSSPPENKVMKTANKIGVGTMTTFFLLCGCSGYATFGSDTPGNILLSSGLGYIAFHLVIQSKHFVHKVHRVAIQPIFSLVETWARQRWASSGFVHGEHPMSMGKMKIKLNFFRLVWRSIFVVILTVLAMAMPFFNEMIALLGRRVPVEMYITRKKIKKGMRWFGLKTLSLLFMLLAVASACAAIRGIYQSLHKYKPFKYKE</sequence>
<dbReference type="PANTHER" id="PTHR48017">
    <property type="entry name" value="OS05G0424000 PROTEIN-RELATED"/>
    <property type="match status" value="1"/>
</dbReference>
<keyword evidence="8" id="KW-0029">Amino-acid transport</keyword>
<evidence type="ECO:0000256" key="8">
    <source>
        <dbReference type="ARBA" id="ARBA00022970"/>
    </source>
</evidence>
<keyword evidence="9 13" id="KW-1133">Transmembrane helix</keyword>
<dbReference type="GO" id="GO:0012505">
    <property type="term" value="C:endomembrane system"/>
    <property type="evidence" value="ECO:0007669"/>
    <property type="project" value="UniProtKB-SubCell"/>
</dbReference>
<evidence type="ECO:0000256" key="4">
    <source>
        <dbReference type="ARBA" id="ARBA00022448"/>
    </source>
</evidence>
<reference evidence="15" key="1">
    <citation type="submission" date="2023-10" db="EMBL/GenBank/DDBJ databases">
        <authorList>
            <person name="Domelevo Entfellner J.-B."/>
        </authorList>
    </citation>
    <scope>NUCLEOTIDE SEQUENCE</scope>
</reference>
<dbReference type="GO" id="GO:0015293">
    <property type="term" value="F:symporter activity"/>
    <property type="evidence" value="ECO:0007669"/>
    <property type="project" value="UniProtKB-KW"/>
</dbReference>
<protein>
    <recommendedName>
        <fullName evidence="14">Amino acid transporter transmembrane domain-containing protein</fullName>
    </recommendedName>
</protein>
<comment type="similarity">
    <text evidence="3">Belongs to the amino acid/polyamine transporter 2 family. Amino acid/auxin permease (AAAP) (TC 2.A.18.1) subfamily.</text>
</comment>
<feature type="domain" description="Amino acid transporter transmembrane" evidence="14">
    <location>
        <begin position="97"/>
        <end position="307"/>
    </location>
</feature>
<gene>
    <name evidence="15" type="ORF">AYBTSS11_LOCUS24370</name>
</gene>
<feature type="transmembrane region" description="Helical" evidence="13">
    <location>
        <begin position="145"/>
        <end position="165"/>
    </location>
</feature>
<dbReference type="InterPro" id="IPR013057">
    <property type="entry name" value="AA_transpt_TM"/>
</dbReference>
<evidence type="ECO:0000256" key="3">
    <source>
        <dbReference type="ARBA" id="ARBA00005590"/>
    </source>
</evidence>
<dbReference type="GO" id="GO:0009734">
    <property type="term" value="P:auxin-activated signaling pathway"/>
    <property type="evidence" value="ECO:0007669"/>
    <property type="project" value="UniProtKB-KW"/>
</dbReference>
<name>A0AA86VP30_9FABA</name>
<keyword evidence="6 13" id="KW-0812">Transmembrane</keyword>
<evidence type="ECO:0000256" key="1">
    <source>
        <dbReference type="ARBA" id="ARBA00004127"/>
    </source>
</evidence>
<comment type="function">
    <text evidence="12">Carrier protein involved in proton-driven auxin influx. Mediates the formation of auxin gradient from developing leaves (site of auxin biosynthesis) to tips by contributing to the loading of auxin in vascular tissues and facilitating acropetal (base to tip) auxin transport within inner tissues of the root apex, and basipetal (tip to base) auxin transport within outer tissues of the root apex. May be involved in lateral roots and nodules formation.</text>
</comment>
<comment type="subcellular location">
    <subcellularLocation>
        <location evidence="2">Cell membrane</location>
    </subcellularLocation>
    <subcellularLocation>
        <location evidence="1">Endomembrane system</location>
        <topology evidence="1">Multi-pass membrane protein</topology>
    </subcellularLocation>
</comment>
<keyword evidence="5" id="KW-1003">Cell membrane</keyword>
<keyword evidence="11" id="KW-0927">Auxin signaling pathway</keyword>
<dbReference type="GO" id="GO:0006865">
    <property type="term" value="P:amino acid transport"/>
    <property type="evidence" value="ECO:0007669"/>
    <property type="project" value="UniProtKB-KW"/>
</dbReference>
<evidence type="ECO:0000256" key="13">
    <source>
        <dbReference type="SAM" id="Phobius"/>
    </source>
</evidence>
<organism evidence="15 16">
    <name type="scientific">Sphenostylis stenocarpa</name>
    <dbReference type="NCBI Taxonomy" id="92480"/>
    <lineage>
        <taxon>Eukaryota</taxon>
        <taxon>Viridiplantae</taxon>
        <taxon>Streptophyta</taxon>
        <taxon>Embryophyta</taxon>
        <taxon>Tracheophyta</taxon>
        <taxon>Spermatophyta</taxon>
        <taxon>Magnoliopsida</taxon>
        <taxon>eudicotyledons</taxon>
        <taxon>Gunneridae</taxon>
        <taxon>Pentapetalae</taxon>
        <taxon>rosids</taxon>
        <taxon>fabids</taxon>
        <taxon>Fabales</taxon>
        <taxon>Fabaceae</taxon>
        <taxon>Papilionoideae</taxon>
        <taxon>50 kb inversion clade</taxon>
        <taxon>NPAAA clade</taxon>
        <taxon>indigoferoid/millettioid clade</taxon>
        <taxon>Phaseoleae</taxon>
        <taxon>Sphenostylis</taxon>
    </lineage>
</organism>
<evidence type="ECO:0000256" key="9">
    <source>
        <dbReference type="ARBA" id="ARBA00022989"/>
    </source>
</evidence>
<dbReference type="AlphaFoldDB" id="A0AA86VP30"/>
<proteinExistence type="inferred from homology"/>
<dbReference type="Pfam" id="PF01490">
    <property type="entry name" value="Aa_trans"/>
    <property type="match status" value="1"/>
</dbReference>
<evidence type="ECO:0000256" key="10">
    <source>
        <dbReference type="ARBA" id="ARBA00023136"/>
    </source>
</evidence>
<keyword evidence="7" id="KW-0769">Symport</keyword>
<feature type="transmembrane region" description="Helical" evidence="13">
    <location>
        <begin position="297"/>
        <end position="317"/>
    </location>
</feature>
<keyword evidence="10 13" id="KW-0472">Membrane</keyword>
<dbReference type="Proteomes" id="UP001189624">
    <property type="component" value="Chromosome 8"/>
</dbReference>
<keyword evidence="16" id="KW-1185">Reference proteome</keyword>
<feature type="transmembrane region" description="Helical" evidence="13">
    <location>
        <begin position="243"/>
        <end position="263"/>
    </location>
</feature>
<evidence type="ECO:0000259" key="14">
    <source>
        <dbReference type="Pfam" id="PF01490"/>
    </source>
</evidence>
<evidence type="ECO:0000256" key="2">
    <source>
        <dbReference type="ARBA" id="ARBA00004236"/>
    </source>
</evidence>
<dbReference type="Gramene" id="rna-AYBTSS11_LOCUS24370">
    <property type="protein sequence ID" value="CAJ1972321.1"/>
    <property type="gene ID" value="gene-AYBTSS11_LOCUS24370"/>
</dbReference>
<evidence type="ECO:0000256" key="5">
    <source>
        <dbReference type="ARBA" id="ARBA00022475"/>
    </source>
</evidence>
<evidence type="ECO:0000256" key="6">
    <source>
        <dbReference type="ARBA" id="ARBA00022692"/>
    </source>
</evidence>
<accession>A0AA86VP30</accession>
<evidence type="ECO:0000313" key="15">
    <source>
        <dbReference type="EMBL" id="CAJ1972321.1"/>
    </source>
</evidence>
<evidence type="ECO:0000256" key="12">
    <source>
        <dbReference type="ARBA" id="ARBA00045588"/>
    </source>
</evidence>
<evidence type="ECO:0000256" key="11">
    <source>
        <dbReference type="ARBA" id="ARBA00023294"/>
    </source>
</evidence>